<protein>
    <recommendedName>
        <fullName evidence="3">Alanine-rich protein</fullName>
    </recommendedName>
</protein>
<name>A0ABQ3YK60_9ACTN</name>
<dbReference type="EMBL" id="BOMI01000190">
    <property type="protein sequence ID" value="GID80347.1"/>
    <property type="molecule type" value="Genomic_DNA"/>
</dbReference>
<dbReference type="Proteomes" id="UP000609879">
    <property type="component" value="Unassembled WGS sequence"/>
</dbReference>
<proteinExistence type="predicted"/>
<accession>A0ABQ3YK60</accession>
<comment type="caution">
    <text evidence="1">The sequence shown here is derived from an EMBL/GenBank/DDBJ whole genome shotgun (WGS) entry which is preliminary data.</text>
</comment>
<dbReference type="RefSeq" id="WP_203777568.1">
    <property type="nucleotide sequence ID" value="NZ_BAAABO010000052.1"/>
</dbReference>
<evidence type="ECO:0000313" key="2">
    <source>
        <dbReference type="Proteomes" id="UP000609879"/>
    </source>
</evidence>
<reference evidence="1 2" key="1">
    <citation type="submission" date="2021-01" db="EMBL/GenBank/DDBJ databases">
        <title>Whole genome shotgun sequence of Actinoplanes deccanensis NBRC 13994.</title>
        <authorList>
            <person name="Komaki H."/>
            <person name="Tamura T."/>
        </authorList>
    </citation>
    <scope>NUCLEOTIDE SEQUENCE [LARGE SCALE GENOMIC DNA]</scope>
    <source>
        <strain evidence="1 2">NBRC 13994</strain>
    </source>
</reference>
<evidence type="ECO:0008006" key="3">
    <source>
        <dbReference type="Google" id="ProtNLM"/>
    </source>
</evidence>
<evidence type="ECO:0000313" key="1">
    <source>
        <dbReference type="EMBL" id="GID80347.1"/>
    </source>
</evidence>
<organism evidence="1 2">
    <name type="scientific">Paractinoplanes deccanensis</name>
    <dbReference type="NCBI Taxonomy" id="113561"/>
    <lineage>
        <taxon>Bacteria</taxon>
        <taxon>Bacillati</taxon>
        <taxon>Actinomycetota</taxon>
        <taxon>Actinomycetes</taxon>
        <taxon>Micromonosporales</taxon>
        <taxon>Micromonosporaceae</taxon>
        <taxon>Paractinoplanes</taxon>
    </lineage>
</organism>
<keyword evidence="2" id="KW-1185">Reference proteome</keyword>
<sequence length="336" mass="35426">MVTWYLYPWDVLGDPAAVHRLLAFGVTDVALAAAYHSVRAATPRHPRHRVVDASHAALYLPVRQSAWRDAALRPLAPGEWAAPDAYLQARDLLVSHGIRVRAWVVLTHNSALGGRHPDLVVRNAFGDRYRYALCPSQPSVRDYCARLAAEVAAHDELIVEACGPLGIGHQSTHEKTAGADWSPTDAALLSICFCDACRAGYPEALASRVRGAVGAGHADPASALGPFTEDVRRVRASAIAALRAAMPEPATFHASADPWATGPAAAVIDRPGSYVIPAWENGAEALAAARAAAGPESSLAAYVTILGAGPPFRDAGDLHVSHFGLASDARLAAFLA</sequence>
<gene>
    <name evidence="1" type="ORF">Ade02nite_89880</name>
</gene>